<dbReference type="InterPro" id="IPR036280">
    <property type="entry name" value="Multihaem_cyt_sf"/>
</dbReference>
<dbReference type="Gene3D" id="3.90.10.10">
    <property type="entry name" value="Cytochrome C3"/>
    <property type="match status" value="1"/>
</dbReference>
<keyword evidence="1" id="KW-0732">Signal</keyword>
<evidence type="ECO:0000259" key="2">
    <source>
        <dbReference type="Pfam" id="PF14522"/>
    </source>
</evidence>
<feature type="domain" description="Cytochrome c7-like" evidence="2">
    <location>
        <begin position="38"/>
        <end position="102"/>
    </location>
</feature>
<keyword evidence="4" id="KW-1185">Reference proteome</keyword>
<dbReference type="InterPro" id="IPR026352">
    <property type="entry name" value="Nanowire_3heme"/>
</dbReference>
<proteinExistence type="predicted"/>
<protein>
    <submittedName>
        <fullName evidence="3">Cytochrome c3 family protein</fullName>
    </submittedName>
</protein>
<evidence type="ECO:0000313" key="3">
    <source>
        <dbReference type="EMBL" id="MBD1401216.1"/>
    </source>
</evidence>
<feature type="signal peptide" evidence="1">
    <location>
        <begin position="1"/>
        <end position="21"/>
    </location>
</feature>
<evidence type="ECO:0000313" key="4">
    <source>
        <dbReference type="Proteomes" id="UP000632828"/>
    </source>
</evidence>
<dbReference type="EMBL" id="JACWUN010000012">
    <property type="protein sequence ID" value="MBD1401216.1"/>
    <property type="molecule type" value="Genomic_DNA"/>
</dbReference>
<dbReference type="Proteomes" id="UP000632828">
    <property type="component" value="Unassembled WGS sequence"/>
</dbReference>
<dbReference type="AlphaFoldDB" id="A0A8J6QQH5"/>
<dbReference type="RefSeq" id="WP_191156583.1">
    <property type="nucleotide sequence ID" value="NZ_JACWUN010000012.1"/>
</dbReference>
<name>A0A8J6QQH5_9BACT</name>
<comment type="caution">
    <text evidence="3">The sequence shown here is derived from an EMBL/GenBank/DDBJ whole genome shotgun (WGS) entry which is preliminary data.</text>
</comment>
<evidence type="ECO:0000256" key="1">
    <source>
        <dbReference type="SAM" id="SignalP"/>
    </source>
</evidence>
<gene>
    <name evidence="3" type="ORF">ICT70_11070</name>
</gene>
<reference evidence="3" key="1">
    <citation type="submission" date="2020-09" db="EMBL/GenBank/DDBJ databases">
        <title>Pelobacter alkaliphilus sp. nov., a novel anaerobic arsenate-reducing bacterium from terrestrial mud volcano.</title>
        <authorList>
            <person name="Khomyakova M.A."/>
            <person name="Merkel A.Y."/>
            <person name="Slobodkin A.I."/>
        </authorList>
    </citation>
    <scope>NUCLEOTIDE SEQUENCE</scope>
    <source>
        <strain evidence="3">M08fum</strain>
    </source>
</reference>
<organism evidence="3 4">
    <name type="scientific">Pelovirga terrestris</name>
    <dbReference type="NCBI Taxonomy" id="2771352"/>
    <lineage>
        <taxon>Bacteria</taxon>
        <taxon>Pseudomonadati</taxon>
        <taxon>Thermodesulfobacteriota</taxon>
        <taxon>Desulfuromonadia</taxon>
        <taxon>Geobacterales</taxon>
        <taxon>Geobacteraceae</taxon>
        <taxon>Pelovirga</taxon>
    </lineage>
</organism>
<accession>A0A8J6QQH5</accession>
<feature type="chain" id="PRO_5035170050" evidence="1">
    <location>
        <begin position="22"/>
        <end position="104"/>
    </location>
</feature>
<dbReference type="SUPFAM" id="SSF48695">
    <property type="entry name" value="Multiheme cytochromes"/>
    <property type="match status" value="1"/>
</dbReference>
<dbReference type="InterPro" id="IPR029467">
    <property type="entry name" value="Cyt_c7-like"/>
</dbReference>
<dbReference type="Pfam" id="PF14522">
    <property type="entry name" value="Cytochrome_C7"/>
    <property type="match status" value="1"/>
</dbReference>
<sequence length="104" mass="11185">MKKIVLLLCVVTLCAVTAAIAVPANRSLNYDKSAMGPVEFSGKIHAEAGYKCGDCHNPNLFAKMKQGSVEITMEKIYAGEQCGFCHNGETAFAAKTSCNRCHVK</sequence>
<dbReference type="NCBIfam" id="TIGR04257">
    <property type="entry name" value="nanowire_3heme"/>
    <property type="match status" value="1"/>
</dbReference>